<sequence length="625" mass="71880">MNINNQLDKVFYALIFISCSSMSHHFDEDNVCFYSNDGYIEKGGAKKFCVPYYTEDEWLFSLWNNNIASIKIPLNLQVDVFSDFSFTGKSASFYKNTNSAELEKYGLISDISSYRVLPKKLYSSNKRIIFTYHSHLFPERYLSYNYYLSRGHSILLSRKDQPIDIDSQSSSVFYSHAGQIMTAFAGQGFDRNLYCLFPADRRKGNLAADVTFSYCDIGNKGQVWLPQKIKDQTVLVNQGTGTALSLDEQGFYVNLHSRPNVMNQLFGRGNQSYHSEVEINENTIWFDEPYIENMKSSAVRPFLQYKETFEALNESGHRDVIVNHLDKTDDINIYLGGDKIGMHVYYNAETKSLISYNKYSDEQKLKEASCLSLVNNPVGQGHDLPLNFTYNRSSYSDNAIEYRCDNGIAYNKYTHRWNFLADDQYHFLVNGHENKVLHFYINENPQKINFRGGVIGPKVGEHIGQAINFSDRKPQDAIFINNLALAHILEMDKGICELSAAQDKNNTRCGGTNTRWSSTDYQVLNTDLSRDYIPWLLSQIANRLHINEWTDELAAFLQKVEALETLFEQKRNQPADKPALEQTKTLLVEFLQTYGSDEYTKIWYQAAYLLNRVDVLIEWGNNSAS</sequence>
<accession>A1JKT3</accession>
<feature type="coiled-coil region" evidence="1">
    <location>
        <begin position="546"/>
        <end position="573"/>
    </location>
</feature>
<dbReference type="HOGENOM" id="CLU_442745_0_0_6"/>
<proteinExistence type="predicted"/>
<evidence type="ECO:0008006" key="4">
    <source>
        <dbReference type="Google" id="ProtNLM"/>
    </source>
</evidence>
<dbReference type="RefSeq" id="WP_011815790.1">
    <property type="nucleotide sequence ID" value="NC_008800.1"/>
</dbReference>
<dbReference type="KEGG" id="yen:YE1083"/>
<evidence type="ECO:0000256" key="1">
    <source>
        <dbReference type="SAM" id="Coils"/>
    </source>
</evidence>
<dbReference type="PATRIC" id="fig|393305.7.peg.1181"/>
<name>A1JKT3_YERE8</name>
<protein>
    <recommendedName>
        <fullName evidence="4">Acetyltransferase domain-containing protein</fullName>
    </recommendedName>
</protein>
<keyword evidence="1" id="KW-0175">Coiled coil</keyword>
<evidence type="ECO:0000313" key="2">
    <source>
        <dbReference type="EMBL" id="CAL11180.1"/>
    </source>
</evidence>
<dbReference type="AlphaFoldDB" id="A1JKT3"/>
<dbReference type="Gene3D" id="2.60.20.10">
    <property type="entry name" value="Crystallins"/>
    <property type="match status" value="1"/>
</dbReference>
<reference evidence="2 3" key="1">
    <citation type="journal article" date="2006" name="PLoS Genet.">
        <title>The complete genome sequence and comparative genome analysis of the high pathogenicity Yersinia enterocolitica strain 8081.</title>
        <authorList>
            <person name="Thomson N.R."/>
            <person name="Howard S."/>
            <person name="Wren B.W."/>
            <person name="Holden M.T.G."/>
            <person name="Crossman L."/>
            <person name="Challis G.L."/>
            <person name="Churcher C."/>
            <person name="Mungall K."/>
            <person name="Brooks K."/>
            <person name="Chillingworth T."/>
            <person name="Feltwell T."/>
            <person name="Abdellah Z."/>
            <person name="Hauser H."/>
            <person name="Jagels K."/>
            <person name="Maddison M."/>
            <person name="Moule S."/>
            <person name="Sanders M."/>
            <person name="Whitehead S."/>
            <person name="Quail M.A."/>
            <person name="Dougan G."/>
            <person name="Parkhill J."/>
            <person name="Prentice M.B."/>
        </authorList>
    </citation>
    <scope>NUCLEOTIDE SEQUENCE [LARGE SCALE GENOMIC DNA]</scope>
    <source>
        <strain evidence="3">NCTC 13174 / 8081</strain>
    </source>
</reference>
<gene>
    <name evidence="2" type="ordered locus">YE1083</name>
</gene>
<organism evidence="2 3">
    <name type="scientific">Yersinia enterocolitica serotype O:8 / biotype 1B (strain NCTC 13174 / 8081)</name>
    <dbReference type="NCBI Taxonomy" id="393305"/>
    <lineage>
        <taxon>Bacteria</taxon>
        <taxon>Pseudomonadati</taxon>
        <taxon>Pseudomonadota</taxon>
        <taxon>Gammaproteobacteria</taxon>
        <taxon>Enterobacterales</taxon>
        <taxon>Yersiniaceae</taxon>
        <taxon>Yersinia</taxon>
    </lineage>
</organism>
<dbReference type="Proteomes" id="UP000000642">
    <property type="component" value="Chromosome"/>
</dbReference>
<dbReference type="OrthoDB" id="6478971at2"/>
<dbReference type="eggNOG" id="ENOG5030HWR">
    <property type="taxonomic scope" value="Bacteria"/>
</dbReference>
<dbReference type="EMBL" id="AM286415">
    <property type="protein sequence ID" value="CAL11180.1"/>
    <property type="molecule type" value="Genomic_DNA"/>
</dbReference>
<evidence type="ECO:0000313" key="3">
    <source>
        <dbReference type="Proteomes" id="UP000000642"/>
    </source>
</evidence>